<organism evidence="1 2">
    <name type="scientific">Paspalum notatum var. saurae</name>
    <dbReference type="NCBI Taxonomy" id="547442"/>
    <lineage>
        <taxon>Eukaryota</taxon>
        <taxon>Viridiplantae</taxon>
        <taxon>Streptophyta</taxon>
        <taxon>Embryophyta</taxon>
        <taxon>Tracheophyta</taxon>
        <taxon>Spermatophyta</taxon>
        <taxon>Magnoliopsida</taxon>
        <taxon>Liliopsida</taxon>
        <taxon>Poales</taxon>
        <taxon>Poaceae</taxon>
        <taxon>PACMAD clade</taxon>
        <taxon>Panicoideae</taxon>
        <taxon>Andropogonodae</taxon>
        <taxon>Paspaleae</taxon>
        <taxon>Paspalinae</taxon>
        <taxon>Paspalum</taxon>
    </lineage>
</organism>
<gene>
    <name evidence="1" type="ORF">U9M48_035680</name>
</gene>
<name>A0AAQ3UD48_PASNO</name>
<sequence>MEKAQGLQWLDGVEPPMGHHGLLIRRHRRQWLHELAVGAGGGGFAEHDEEVAVGARHSHHVASGACGLLSPLVLVGSCGSSPAGTAAVDDGSGRGDVEVQVHALLPGPDPTLLQRLPVECFLFFPELPSDSDEELLAPGSMAGRVAAAKPSHAGPSDSSGCSSILFPRFRLRLRAASSWWNFFTLRNSVIMVVAGRHHESTTRALFIRG</sequence>
<dbReference type="AlphaFoldDB" id="A0AAQ3UD48"/>
<evidence type="ECO:0000313" key="1">
    <source>
        <dbReference type="EMBL" id="WVZ89254.1"/>
    </source>
</evidence>
<keyword evidence="2" id="KW-1185">Reference proteome</keyword>
<accession>A0AAQ3UD48</accession>
<dbReference type="EMBL" id="CP144752">
    <property type="protein sequence ID" value="WVZ89254.1"/>
    <property type="molecule type" value="Genomic_DNA"/>
</dbReference>
<proteinExistence type="predicted"/>
<protein>
    <submittedName>
        <fullName evidence="1">Uncharacterized protein</fullName>
    </submittedName>
</protein>
<evidence type="ECO:0000313" key="2">
    <source>
        <dbReference type="Proteomes" id="UP001341281"/>
    </source>
</evidence>
<dbReference type="Proteomes" id="UP001341281">
    <property type="component" value="Chromosome 08"/>
</dbReference>
<reference evidence="1 2" key="1">
    <citation type="submission" date="2024-02" db="EMBL/GenBank/DDBJ databases">
        <title>High-quality chromosome-scale genome assembly of Pensacola bahiagrass (Paspalum notatum Flugge var. saurae).</title>
        <authorList>
            <person name="Vega J.M."/>
            <person name="Podio M."/>
            <person name="Orjuela J."/>
            <person name="Siena L.A."/>
            <person name="Pessino S.C."/>
            <person name="Combes M.C."/>
            <person name="Mariac C."/>
            <person name="Albertini E."/>
            <person name="Pupilli F."/>
            <person name="Ortiz J.P.A."/>
            <person name="Leblanc O."/>
        </authorList>
    </citation>
    <scope>NUCLEOTIDE SEQUENCE [LARGE SCALE GENOMIC DNA]</scope>
    <source>
        <strain evidence="1">R1</strain>
        <tissue evidence="1">Leaf</tissue>
    </source>
</reference>